<feature type="domain" description="Alpha-ketoglutarate-dependent dioxygenase AlkB-like" evidence="3">
    <location>
        <begin position="668"/>
        <end position="846"/>
    </location>
</feature>
<dbReference type="AlphaFoldDB" id="A0A8H3YKX4"/>
<dbReference type="Proteomes" id="UP000447873">
    <property type="component" value="Unassembled WGS sequence"/>
</dbReference>
<name>A0A8H3YKX4_VENIN</name>
<dbReference type="GO" id="GO:0006307">
    <property type="term" value="P:DNA alkylation repair"/>
    <property type="evidence" value="ECO:0007669"/>
    <property type="project" value="TreeGrafter"/>
</dbReference>
<dbReference type="InterPro" id="IPR027450">
    <property type="entry name" value="AlkB-like"/>
</dbReference>
<dbReference type="InterPro" id="IPR032852">
    <property type="entry name" value="ALKBH2"/>
</dbReference>
<dbReference type="Pfam" id="PF13532">
    <property type="entry name" value="2OG-FeII_Oxy_2"/>
    <property type="match status" value="1"/>
</dbReference>
<feature type="compositionally biased region" description="Polar residues" evidence="2">
    <location>
        <begin position="309"/>
        <end position="320"/>
    </location>
</feature>
<feature type="region of interest" description="Disordered" evidence="2">
    <location>
        <begin position="308"/>
        <end position="345"/>
    </location>
</feature>
<feature type="compositionally biased region" description="Low complexity" evidence="2">
    <location>
        <begin position="161"/>
        <end position="174"/>
    </location>
</feature>
<organism evidence="4 6">
    <name type="scientific">Venturia inaequalis</name>
    <name type="common">Apple scab fungus</name>
    <dbReference type="NCBI Taxonomy" id="5025"/>
    <lineage>
        <taxon>Eukaryota</taxon>
        <taxon>Fungi</taxon>
        <taxon>Dikarya</taxon>
        <taxon>Ascomycota</taxon>
        <taxon>Pezizomycotina</taxon>
        <taxon>Dothideomycetes</taxon>
        <taxon>Pleosporomycetidae</taxon>
        <taxon>Venturiales</taxon>
        <taxon>Venturiaceae</taxon>
        <taxon>Venturia</taxon>
    </lineage>
</organism>
<comment type="caution">
    <text evidence="4">The sequence shown here is derived from an EMBL/GenBank/DDBJ whole genome shotgun (WGS) entry which is preliminary data.</text>
</comment>
<proteinExistence type="predicted"/>
<dbReference type="Proteomes" id="UP000433883">
    <property type="component" value="Unassembled WGS sequence"/>
</dbReference>
<evidence type="ECO:0000313" key="7">
    <source>
        <dbReference type="Proteomes" id="UP000447873"/>
    </source>
</evidence>
<evidence type="ECO:0000313" key="5">
    <source>
        <dbReference type="EMBL" id="KAE9964783.1"/>
    </source>
</evidence>
<evidence type="ECO:0000313" key="4">
    <source>
        <dbReference type="EMBL" id="KAE9962082.1"/>
    </source>
</evidence>
<dbReference type="SUPFAM" id="SSF51197">
    <property type="entry name" value="Clavaminate synthase-like"/>
    <property type="match status" value="1"/>
</dbReference>
<dbReference type="Gene3D" id="2.60.120.590">
    <property type="entry name" value="Alpha-ketoglutarate-dependent dioxygenase AlkB-like"/>
    <property type="match status" value="1"/>
</dbReference>
<feature type="binding site" evidence="1">
    <location>
        <position position="719"/>
    </location>
    <ligand>
        <name>2-oxoglutarate</name>
        <dbReference type="ChEBI" id="CHEBI:16810"/>
    </ligand>
</feature>
<dbReference type="InterPro" id="IPR037151">
    <property type="entry name" value="AlkB-like_sf"/>
</dbReference>
<protein>
    <recommendedName>
        <fullName evidence="3">Alpha-ketoglutarate-dependent dioxygenase AlkB-like domain-containing protein</fullName>
    </recommendedName>
</protein>
<feature type="binding site" evidence="1">
    <location>
        <position position="710"/>
    </location>
    <ligand>
        <name>2-oxoglutarate</name>
        <dbReference type="ChEBI" id="CHEBI:16810"/>
    </ligand>
</feature>
<evidence type="ECO:0000313" key="6">
    <source>
        <dbReference type="Proteomes" id="UP000433883"/>
    </source>
</evidence>
<dbReference type="EMBL" id="WNWS01000654">
    <property type="protein sequence ID" value="KAE9964783.1"/>
    <property type="molecule type" value="Genomic_DNA"/>
</dbReference>
<dbReference type="GO" id="GO:0035516">
    <property type="term" value="F:broad specificity oxidative DNA demethylase activity"/>
    <property type="evidence" value="ECO:0007669"/>
    <property type="project" value="TreeGrafter"/>
</dbReference>
<sequence>MSKRDLAGLSYGFLGAEAHEETTRPRKRNRASYLEVPVDQDADFTENLTVAATIGEHTPLVKSQKKVRAPPGRTAATMTARSESLVVRLSISPGALSDLLKRLAIPHVEPDVSGGAEIFEESDEEMARTFVPMNISGKREKINPHKCQLEHEARVLESDSESGSSSPLSSARSEFYSKESETDATTGAEDLQSNLELFPAADKTCPLASTAIRTHDSAELLEKLERIWHAMKQLSLITPKPQPIGQPSVWADGEIARTDMCEALPYYRSFKGSFYPLDGFACAFMHDAAAGPRDFMDSNVIFSHASGGLTEQDNQEQASADSPVKKSRAGPRRMSRKGNQPDSREQLLLRKNLEMGVPIAIITGNKNPTAQFAVPHRYCVLGWFMITDIWYEKVNGVGEYRYRFEKLPTATPSWWKPQGVDEPVQLGELGDSNRQSCSTCGKSCDQVYLIGWMCTNRECAAWWTLEDGTEPDEGSLQGDPRFAKKKTIFPQVSPPFMTKPNPWIFGRGHGYDAGIVWEATRGIVCPDCGRCGVREEWSRWTCQNSACGLTRQLPLSLVEPRQVLDYWHPVDEGVVSFRQDDAKNCGVEESIKGNWRVTTYRIPGTDCSVVHMFANKTIHEESGGPNDMFKNLQQEDIGLKRRRIGGDGMTNNFTKNFGMPYKFIVGTASESFDTAPKAIHDARARMNWAARESFGEATHEPFNECLVLGYFEDNSIKYHDDGEKGLGPTIATLSLGGSAKMTLRMKQTHFKGCTQGSGFVDREPITGCENHGKRLAAWKTLEKLNLDPKERKTRLKKMAQELGLKPGAATGGGPVVLEMKINHGDIVLMNGRVLQEVFEHQVKPLGKLRYAITGRSIEEGSLKVGDRPDYEVRDEAVRYDGYALRPPITRE</sequence>
<evidence type="ECO:0000256" key="2">
    <source>
        <dbReference type="SAM" id="MobiDB-lite"/>
    </source>
</evidence>
<feature type="region of interest" description="Disordered" evidence="2">
    <location>
        <begin position="154"/>
        <end position="187"/>
    </location>
</feature>
<feature type="compositionally biased region" description="Basic residues" evidence="2">
    <location>
        <begin position="325"/>
        <end position="336"/>
    </location>
</feature>
<evidence type="ECO:0000259" key="3">
    <source>
        <dbReference type="Pfam" id="PF13532"/>
    </source>
</evidence>
<evidence type="ECO:0000256" key="1">
    <source>
        <dbReference type="PIRSR" id="PIRSR632852-1"/>
    </source>
</evidence>
<dbReference type="EMBL" id="WNWQ01001175">
    <property type="protein sequence ID" value="KAE9962082.1"/>
    <property type="molecule type" value="Genomic_DNA"/>
</dbReference>
<dbReference type="GO" id="GO:0051747">
    <property type="term" value="F:cytosine C-5 DNA demethylase activity"/>
    <property type="evidence" value="ECO:0007669"/>
    <property type="project" value="TreeGrafter"/>
</dbReference>
<gene>
    <name evidence="4" type="ORF">BLS_000852</name>
    <name evidence="5" type="ORF">EG328_010200</name>
</gene>
<reference evidence="4 6" key="1">
    <citation type="submission" date="2019-11" db="EMBL/GenBank/DDBJ databases">
        <title>Venturia inaequalis Genome Resource.</title>
        <authorList>
            <person name="Lichtner F.J."/>
        </authorList>
    </citation>
    <scope>NUCLEOTIDE SEQUENCE [LARGE SCALE GENOMIC DNA]</scope>
    <source>
        <strain evidence="5 7">120213</strain>
        <strain evidence="4">Bline_iso_100314</strain>
    </source>
</reference>
<dbReference type="PANTHER" id="PTHR31573">
    <property type="entry name" value="ALPHA-KETOGLUTARATE-DEPENDENT DIOXYGENASE ALKB HOMOLOG 2"/>
    <property type="match status" value="1"/>
</dbReference>
<accession>A0A8H3YKX4</accession>
<dbReference type="GO" id="GO:0008198">
    <property type="term" value="F:ferrous iron binding"/>
    <property type="evidence" value="ECO:0007669"/>
    <property type="project" value="TreeGrafter"/>
</dbReference>
<dbReference type="PANTHER" id="PTHR31573:SF4">
    <property type="entry name" value="FE2OG DIOXYGENASE DOMAIN-CONTAINING PROTEIN"/>
    <property type="match status" value="1"/>
</dbReference>